<dbReference type="Proteomes" id="UP000325081">
    <property type="component" value="Unassembled WGS sequence"/>
</dbReference>
<dbReference type="EMBL" id="BKCP01012625">
    <property type="protein sequence ID" value="GER56370.1"/>
    <property type="molecule type" value="Genomic_DNA"/>
</dbReference>
<evidence type="ECO:0000313" key="2">
    <source>
        <dbReference type="Proteomes" id="UP000325081"/>
    </source>
</evidence>
<name>A0A5A7RGS0_STRAF</name>
<organism evidence="1 2">
    <name type="scientific">Striga asiatica</name>
    <name type="common">Asiatic witchweed</name>
    <name type="synonym">Buchnera asiatica</name>
    <dbReference type="NCBI Taxonomy" id="4170"/>
    <lineage>
        <taxon>Eukaryota</taxon>
        <taxon>Viridiplantae</taxon>
        <taxon>Streptophyta</taxon>
        <taxon>Embryophyta</taxon>
        <taxon>Tracheophyta</taxon>
        <taxon>Spermatophyta</taxon>
        <taxon>Magnoliopsida</taxon>
        <taxon>eudicotyledons</taxon>
        <taxon>Gunneridae</taxon>
        <taxon>Pentapetalae</taxon>
        <taxon>asterids</taxon>
        <taxon>lamiids</taxon>
        <taxon>Lamiales</taxon>
        <taxon>Orobanchaceae</taxon>
        <taxon>Buchnereae</taxon>
        <taxon>Striga</taxon>
    </lineage>
</organism>
<dbReference type="AlphaFoldDB" id="A0A5A7RGS0"/>
<keyword evidence="2" id="KW-1185">Reference proteome</keyword>
<sequence>MNSIAQSCLSFHKFYKGLIRKIGFLIRLEFSLPADVFRVYISAVDVEISVGSTSPNCLTCVHCQRDWKKEARYAHMHKKQESCSIGLGSNPGIEAPTKNSLSFNLGQSRFTSTAESATLESRGKKQEEFGQLVVERELPIPEHKDIYHLTRENGASDMSSPEAVISCDEERLKLGKEAEPLA</sequence>
<reference evidence="2" key="1">
    <citation type="journal article" date="2019" name="Curr. Biol.">
        <title>Genome Sequence of Striga asiatica Provides Insight into the Evolution of Plant Parasitism.</title>
        <authorList>
            <person name="Yoshida S."/>
            <person name="Kim S."/>
            <person name="Wafula E.K."/>
            <person name="Tanskanen J."/>
            <person name="Kim Y.M."/>
            <person name="Honaas L."/>
            <person name="Yang Z."/>
            <person name="Spallek T."/>
            <person name="Conn C.E."/>
            <person name="Ichihashi Y."/>
            <person name="Cheong K."/>
            <person name="Cui S."/>
            <person name="Der J.P."/>
            <person name="Gundlach H."/>
            <person name="Jiao Y."/>
            <person name="Hori C."/>
            <person name="Ishida J.K."/>
            <person name="Kasahara H."/>
            <person name="Kiba T."/>
            <person name="Kim M.S."/>
            <person name="Koo N."/>
            <person name="Laohavisit A."/>
            <person name="Lee Y.H."/>
            <person name="Lumba S."/>
            <person name="McCourt P."/>
            <person name="Mortimer J.C."/>
            <person name="Mutuku J.M."/>
            <person name="Nomura T."/>
            <person name="Sasaki-Sekimoto Y."/>
            <person name="Seto Y."/>
            <person name="Wang Y."/>
            <person name="Wakatake T."/>
            <person name="Sakakibara H."/>
            <person name="Demura T."/>
            <person name="Yamaguchi S."/>
            <person name="Yoneyama K."/>
            <person name="Manabe R.I."/>
            <person name="Nelson D.C."/>
            <person name="Schulman A.H."/>
            <person name="Timko M.P."/>
            <person name="dePamphilis C.W."/>
            <person name="Choi D."/>
            <person name="Shirasu K."/>
        </authorList>
    </citation>
    <scope>NUCLEOTIDE SEQUENCE [LARGE SCALE GENOMIC DNA]</scope>
    <source>
        <strain evidence="2">cv. UVA1</strain>
    </source>
</reference>
<protein>
    <submittedName>
        <fullName evidence="1">ABC transporter family protein</fullName>
    </submittedName>
</protein>
<proteinExistence type="predicted"/>
<comment type="caution">
    <text evidence="1">The sequence shown here is derived from an EMBL/GenBank/DDBJ whole genome shotgun (WGS) entry which is preliminary data.</text>
</comment>
<evidence type="ECO:0000313" key="1">
    <source>
        <dbReference type="EMBL" id="GER56370.1"/>
    </source>
</evidence>
<accession>A0A5A7RGS0</accession>
<gene>
    <name evidence="1" type="ORF">STAS_34087</name>
</gene>
<dbReference type="OrthoDB" id="763417at2759"/>